<dbReference type="InterPro" id="IPR019576">
    <property type="entry name" value="Pyridoxamine_oxidase_dimer_C"/>
</dbReference>
<dbReference type="EMBL" id="PYGC01000002">
    <property type="protein sequence ID" value="PSK84532.1"/>
    <property type="molecule type" value="Genomic_DNA"/>
</dbReference>
<keyword evidence="5 7" id="KW-0560">Oxidoreductase</keyword>
<feature type="binding site" evidence="7 9">
    <location>
        <position position="82"/>
    </location>
    <ligand>
        <name>FMN</name>
        <dbReference type="ChEBI" id="CHEBI:58210"/>
    </ligand>
</feature>
<dbReference type="InterPro" id="IPR019740">
    <property type="entry name" value="Pyridox_Oxase_CS"/>
</dbReference>
<reference evidence="12 15" key="2">
    <citation type="submission" date="2019-10" db="EMBL/GenBank/DDBJ databases">
        <title>Prolixibacter strains distinguished by the presence of nitrate reductase genes were adept at nitrate-dependent anaerobic corrosion of metallic iron and carbon steel.</title>
        <authorList>
            <person name="Iino T."/>
            <person name="Shono N."/>
            <person name="Ito K."/>
            <person name="Nakamura R."/>
            <person name="Sueoka K."/>
            <person name="Harayama S."/>
            <person name="Ohkuma M."/>
        </authorList>
    </citation>
    <scope>NUCLEOTIDE SEQUENCE [LARGE SCALE GENOMIC DNA]</scope>
    <source>
        <strain evidence="12 15">MIC1-1</strain>
    </source>
</reference>
<protein>
    <recommendedName>
        <fullName evidence="7">Pyridoxine/pyridoxamine 5'-phosphate oxidase</fullName>
        <ecNumber evidence="7">1.4.3.5</ecNumber>
    </recommendedName>
    <alternativeName>
        <fullName evidence="7">PNP/PMP oxidase</fullName>
        <shortName evidence="7">PNPOx</shortName>
    </alternativeName>
    <alternativeName>
        <fullName evidence="7">Pyridoxal 5'-phosphate synthase</fullName>
    </alternativeName>
</protein>
<evidence type="ECO:0000256" key="3">
    <source>
        <dbReference type="ARBA" id="ARBA00022630"/>
    </source>
</evidence>
<feature type="binding site" evidence="7 9">
    <location>
        <begin position="139"/>
        <end position="140"/>
    </location>
    <ligand>
        <name>FMN</name>
        <dbReference type="ChEBI" id="CHEBI:58210"/>
    </ligand>
</feature>
<feature type="binding site" evidence="7 9">
    <location>
        <position position="184"/>
    </location>
    <ligand>
        <name>FMN</name>
        <dbReference type="ChEBI" id="CHEBI:58210"/>
    </ligand>
</feature>
<feature type="binding site" evidence="7 8">
    <location>
        <position position="122"/>
    </location>
    <ligand>
        <name>substrate</name>
    </ligand>
</feature>
<feature type="binding site" evidence="8">
    <location>
        <begin position="7"/>
        <end position="10"/>
    </location>
    <ligand>
        <name>substrate</name>
    </ligand>
</feature>
<dbReference type="Pfam" id="PF10590">
    <property type="entry name" value="PNP_phzG_C"/>
    <property type="match status" value="1"/>
</dbReference>
<comment type="pathway">
    <text evidence="7">Cofactor metabolism; pyridoxal 5'-phosphate salvage; pyridoxal 5'-phosphate from pyridoxine 5'-phosphate: step 1/1.</text>
</comment>
<dbReference type="FunFam" id="2.30.110.10:FF:000020">
    <property type="entry name" value="PNPO isoform 11"/>
    <property type="match status" value="1"/>
</dbReference>
<dbReference type="GO" id="GO:0004733">
    <property type="term" value="F:pyridoxamine phosphate oxidase activity"/>
    <property type="evidence" value="ECO:0007669"/>
    <property type="project" value="UniProtKB-UniRule"/>
</dbReference>
<feature type="binding site" evidence="7 8">
    <location>
        <position position="130"/>
    </location>
    <ligand>
        <name>substrate</name>
    </ligand>
</feature>
<evidence type="ECO:0000313" key="14">
    <source>
        <dbReference type="Proteomes" id="UP000240621"/>
    </source>
</evidence>
<dbReference type="InterPro" id="IPR000659">
    <property type="entry name" value="Pyridox_Oxase"/>
</dbReference>
<dbReference type="Proteomes" id="UP000240621">
    <property type="component" value="Unassembled WGS sequence"/>
</dbReference>
<feature type="binding site" evidence="7 9">
    <location>
        <begin position="75"/>
        <end position="76"/>
    </location>
    <ligand>
        <name>FMN</name>
        <dbReference type="ChEBI" id="CHEBI:58210"/>
    </ligand>
</feature>
<evidence type="ECO:0000313" key="12">
    <source>
        <dbReference type="EMBL" id="GET20703.1"/>
    </source>
</evidence>
<dbReference type="AlphaFoldDB" id="A0A2P8CHY8"/>
<dbReference type="PIRSF" id="PIRSF000190">
    <property type="entry name" value="Pyd_amn-ph_oxd"/>
    <property type="match status" value="1"/>
</dbReference>
<evidence type="ECO:0000256" key="8">
    <source>
        <dbReference type="PIRSR" id="PIRSR000190-1"/>
    </source>
</evidence>
<gene>
    <name evidence="7 12" type="primary">pdxH</name>
    <name evidence="13" type="ORF">CLV93_102321</name>
    <name evidence="12" type="ORF">JCM18694_09490</name>
</gene>
<dbReference type="Gene3D" id="2.30.110.10">
    <property type="entry name" value="Electron Transport, Fmn-binding Protein, Chain A"/>
    <property type="match status" value="1"/>
</dbReference>
<feature type="binding site" evidence="7 9">
    <location>
        <position position="194"/>
    </location>
    <ligand>
        <name>FMN</name>
        <dbReference type="ChEBI" id="CHEBI:58210"/>
    </ligand>
</feature>
<comment type="function">
    <text evidence="7">Catalyzes the oxidation of either pyridoxine 5'-phosphate (PNP) or pyridoxamine 5'-phosphate (PMP) into pyridoxal 5'-phosphate (PLP).</text>
</comment>
<evidence type="ECO:0000256" key="2">
    <source>
        <dbReference type="ARBA" id="ARBA00011738"/>
    </source>
</evidence>
<dbReference type="Proteomes" id="UP000396862">
    <property type="component" value="Unassembled WGS sequence"/>
</dbReference>
<comment type="pathway">
    <text evidence="7">Cofactor metabolism; pyridoxal 5'-phosphate salvage; pyridoxal 5'-phosphate from pyridoxamine 5'-phosphate: step 1/1.</text>
</comment>
<comment type="catalytic activity">
    <reaction evidence="7">
        <text>pyridoxamine 5'-phosphate + O2 + H2O = pyridoxal 5'-phosphate + H2O2 + NH4(+)</text>
        <dbReference type="Rhea" id="RHEA:15817"/>
        <dbReference type="ChEBI" id="CHEBI:15377"/>
        <dbReference type="ChEBI" id="CHEBI:15379"/>
        <dbReference type="ChEBI" id="CHEBI:16240"/>
        <dbReference type="ChEBI" id="CHEBI:28938"/>
        <dbReference type="ChEBI" id="CHEBI:58451"/>
        <dbReference type="ChEBI" id="CHEBI:597326"/>
        <dbReference type="EC" id="1.4.3.5"/>
    </reaction>
</comment>
<dbReference type="UniPathway" id="UPA01068">
    <property type="reaction ID" value="UER00304"/>
</dbReference>
<dbReference type="InterPro" id="IPR012349">
    <property type="entry name" value="Split_barrel_FMN-bd"/>
</dbReference>
<comment type="similarity">
    <text evidence="1 7">Belongs to the pyridoxamine 5'-phosphate oxidase family.</text>
</comment>
<feature type="binding site" evidence="7 9">
    <location>
        <position position="104"/>
    </location>
    <ligand>
        <name>FMN</name>
        <dbReference type="ChEBI" id="CHEBI:58210"/>
    </ligand>
</feature>
<evidence type="ECO:0000313" key="13">
    <source>
        <dbReference type="EMBL" id="PSK84532.1"/>
    </source>
</evidence>
<comment type="subunit">
    <text evidence="2 7">Homodimer.</text>
</comment>
<dbReference type="HAMAP" id="MF_01629">
    <property type="entry name" value="PdxH"/>
    <property type="match status" value="1"/>
</dbReference>
<dbReference type="PROSITE" id="PS01064">
    <property type="entry name" value="PYRIDOX_OXIDASE"/>
    <property type="match status" value="1"/>
</dbReference>
<dbReference type="Pfam" id="PF01243">
    <property type="entry name" value="PNPOx_N"/>
    <property type="match status" value="1"/>
</dbReference>
<comment type="catalytic activity">
    <reaction evidence="7">
        <text>pyridoxine 5'-phosphate + O2 = pyridoxal 5'-phosphate + H2O2</text>
        <dbReference type="Rhea" id="RHEA:15149"/>
        <dbReference type="ChEBI" id="CHEBI:15379"/>
        <dbReference type="ChEBI" id="CHEBI:16240"/>
        <dbReference type="ChEBI" id="CHEBI:58589"/>
        <dbReference type="ChEBI" id="CHEBI:597326"/>
        <dbReference type="EC" id="1.4.3.5"/>
    </reaction>
</comment>
<dbReference type="EC" id="1.4.3.5" evidence="7"/>
<feature type="binding site" evidence="7 8">
    <location>
        <position position="65"/>
    </location>
    <ligand>
        <name>substrate</name>
    </ligand>
</feature>
<dbReference type="EMBL" id="BLAU01000001">
    <property type="protein sequence ID" value="GET20703.1"/>
    <property type="molecule type" value="Genomic_DNA"/>
</dbReference>
<keyword evidence="15" id="KW-1185">Reference proteome</keyword>
<accession>A0A2P8CHY8</accession>
<feature type="domain" description="Pyridoxine 5'-phosphate oxidase dimerisation C-terminal" evidence="11">
    <location>
        <begin position="171"/>
        <end position="211"/>
    </location>
</feature>
<dbReference type="NCBIfam" id="TIGR00558">
    <property type="entry name" value="pdxH"/>
    <property type="match status" value="1"/>
</dbReference>
<feature type="binding site" evidence="7 8">
    <location>
        <begin position="190"/>
        <end position="192"/>
    </location>
    <ligand>
        <name>substrate</name>
    </ligand>
</feature>
<dbReference type="InterPro" id="IPR011576">
    <property type="entry name" value="Pyridox_Oxase_N"/>
</dbReference>
<evidence type="ECO:0000256" key="4">
    <source>
        <dbReference type="ARBA" id="ARBA00022643"/>
    </source>
</evidence>
<dbReference type="GO" id="GO:0010181">
    <property type="term" value="F:FMN binding"/>
    <property type="evidence" value="ECO:0007669"/>
    <property type="project" value="UniProtKB-UniRule"/>
</dbReference>
<evidence type="ECO:0000256" key="7">
    <source>
        <dbReference type="HAMAP-Rule" id="MF_01629"/>
    </source>
</evidence>
<dbReference type="GO" id="GO:0008615">
    <property type="term" value="P:pyridoxine biosynthetic process"/>
    <property type="evidence" value="ECO:0007669"/>
    <property type="project" value="UniProtKB-UniRule"/>
</dbReference>
<evidence type="ECO:0000256" key="1">
    <source>
        <dbReference type="ARBA" id="ARBA00007301"/>
    </source>
</evidence>
<comment type="cofactor">
    <cofactor evidence="7 9">
        <name>FMN</name>
        <dbReference type="ChEBI" id="CHEBI:58210"/>
    </cofactor>
    <text evidence="7 9">Binds 1 FMN per subunit.</text>
</comment>
<dbReference type="SUPFAM" id="SSF50475">
    <property type="entry name" value="FMN-binding split barrel"/>
    <property type="match status" value="1"/>
</dbReference>
<organism evidence="13 14">
    <name type="scientific">Prolixibacter denitrificans</name>
    <dbReference type="NCBI Taxonomy" id="1541063"/>
    <lineage>
        <taxon>Bacteria</taxon>
        <taxon>Pseudomonadati</taxon>
        <taxon>Bacteroidota</taxon>
        <taxon>Bacteroidia</taxon>
        <taxon>Marinilabiliales</taxon>
        <taxon>Prolixibacteraceae</taxon>
        <taxon>Prolixibacter</taxon>
    </lineage>
</organism>
<feature type="binding site" evidence="7 9">
    <location>
        <position position="81"/>
    </location>
    <ligand>
        <name>FMN</name>
        <dbReference type="ChEBI" id="CHEBI:58210"/>
    </ligand>
</feature>
<keyword evidence="6 7" id="KW-0664">Pyridoxine biosynthesis</keyword>
<evidence type="ECO:0000256" key="6">
    <source>
        <dbReference type="ARBA" id="ARBA00023096"/>
    </source>
</evidence>
<reference evidence="13 14" key="1">
    <citation type="submission" date="2018-03" db="EMBL/GenBank/DDBJ databases">
        <title>Genomic Encyclopedia of Archaeal and Bacterial Type Strains, Phase II (KMG-II): from individual species to whole genera.</title>
        <authorList>
            <person name="Goeker M."/>
        </authorList>
    </citation>
    <scope>NUCLEOTIDE SEQUENCE [LARGE SCALE GENOMIC DNA]</scope>
    <source>
        <strain evidence="13 14">DSM 27267</strain>
    </source>
</reference>
<dbReference type="OrthoDB" id="9780392at2"/>
<sequence>MNLSEVRREYQLKQLDPKEVNNDPIRQFEIWMNEALDAKTSDPTAMTLATASAEGKPSARIVLLKYFSHDGFFFFTNYQSRKGTELEANDQAALLFFWPELERQVRVEGHVVKASPELSDSYFASRPAESQLSAAISPQSKEVKDRSSLEELWKKKQEELGDEAIQRPDFWGGYRLLPDKIEFWQGRANRLHDRVLYSRDGDSWKLVRLAP</sequence>
<dbReference type="NCBIfam" id="NF004231">
    <property type="entry name" value="PRK05679.1"/>
    <property type="match status" value="1"/>
</dbReference>
<dbReference type="PANTHER" id="PTHR10851:SF0">
    <property type="entry name" value="PYRIDOXINE-5'-PHOSPHATE OXIDASE"/>
    <property type="match status" value="1"/>
</dbReference>
<keyword evidence="3 7" id="KW-0285">Flavoprotein</keyword>
<proteinExistence type="inferred from homology"/>
<dbReference type="RefSeq" id="WP_106541124.1">
    <property type="nucleotide sequence ID" value="NZ_BLAU01000001.1"/>
</dbReference>
<evidence type="ECO:0000256" key="9">
    <source>
        <dbReference type="PIRSR" id="PIRSR000190-2"/>
    </source>
</evidence>
<dbReference type="PANTHER" id="PTHR10851">
    <property type="entry name" value="PYRIDOXINE-5-PHOSPHATE OXIDASE"/>
    <property type="match status" value="1"/>
</dbReference>
<feature type="domain" description="Pyridoxamine 5'-phosphate oxidase N-terminal" evidence="10">
    <location>
        <begin position="33"/>
        <end position="150"/>
    </location>
</feature>
<keyword evidence="4 7" id="KW-0288">FMN</keyword>
<evidence type="ECO:0000313" key="15">
    <source>
        <dbReference type="Proteomes" id="UP000396862"/>
    </source>
</evidence>
<evidence type="ECO:0000259" key="11">
    <source>
        <dbReference type="Pfam" id="PF10590"/>
    </source>
</evidence>
<feature type="binding site" evidence="7 8">
    <location>
        <position position="126"/>
    </location>
    <ligand>
        <name>substrate</name>
    </ligand>
</feature>
<evidence type="ECO:0000256" key="5">
    <source>
        <dbReference type="ARBA" id="ARBA00023002"/>
    </source>
</evidence>
<comment type="caution">
    <text evidence="13">The sequence shown here is derived from an EMBL/GenBank/DDBJ whole genome shotgun (WGS) entry which is preliminary data.</text>
</comment>
<feature type="binding site" evidence="7 9">
    <location>
        <begin position="60"/>
        <end position="65"/>
    </location>
    <ligand>
        <name>FMN</name>
        <dbReference type="ChEBI" id="CHEBI:58210"/>
    </ligand>
</feature>
<evidence type="ECO:0000259" key="10">
    <source>
        <dbReference type="Pfam" id="PF01243"/>
    </source>
</evidence>
<name>A0A2P8CHY8_9BACT</name>